<proteinExistence type="predicted"/>
<dbReference type="PaxDb" id="2711-XP_006472190.1"/>
<dbReference type="Proteomes" id="UP000027120">
    <property type="component" value="Unassembled WGS sequence"/>
</dbReference>
<evidence type="ECO:0000313" key="3">
    <source>
        <dbReference type="Proteomes" id="UP000027120"/>
    </source>
</evidence>
<dbReference type="PANTHER" id="PTHR33494">
    <property type="entry name" value="OS02G0793800 PROTEIN"/>
    <property type="match status" value="1"/>
</dbReference>
<protein>
    <recommendedName>
        <fullName evidence="1">TRF2/HOY1 PH-like domain-containing protein</fullName>
    </recommendedName>
</protein>
<dbReference type="AlphaFoldDB" id="A0A067H2D5"/>
<gene>
    <name evidence="2" type="ORF">CISIN_1g009123mg</name>
</gene>
<evidence type="ECO:0000259" key="1">
    <source>
        <dbReference type="Pfam" id="PF24818"/>
    </source>
</evidence>
<name>A0A067H2D5_CITSI</name>
<dbReference type="EMBL" id="KK784876">
    <property type="protein sequence ID" value="KDO81686.1"/>
    <property type="molecule type" value="Genomic_DNA"/>
</dbReference>
<organism evidence="2 3">
    <name type="scientific">Citrus sinensis</name>
    <name type="common">Sweet orange</name>
    <name type="synonym">Citrus aurantium var. sinensis</name>
    <dbReference type="NCBI Taxonomy" id="2711"/>
    <lineage>
        <taxon>Eukaryota</taxon>
        <taxon>Viridiplantae</taxon>
        <taxon>Streptophyta</taxon>
        <taxon>Embryophyta</taxon>
        <taxon>Tracheophyta</taxon>
        <taxon>Spermatophyta</taxon>
        <taxon>Magnoliopsida</taxon>
        <taxon>eudicotyledons</taxon>
        <taxon>Gunneridae</taxon>
        <taxon>Pentapetalae</taxon>
        <taxon>rosids</taxon>
        <taxon>malvids</taxon>
        <taxon>Sapindales</taxon>
        <taxon>Rutaceae</taxon>
        <taxon>Aurantioideae</taxon>
        <taxon>Citrus</taxon>
    </lineage>
</organism>
<dbReference type="Pfam" id="PF24818">
    <property type="entry name" value="PH_TRF2_HOY1"/>
    <property type="match status" value="1"/>
</dbReference>
<dbReference type="InterPro" id="IPR057939">
    <property type="entry name" value="TRF2_HOY1_PH"/>
</dbReference>
<sequence length="543" mass="61545">MVQEFNLDDENFFRYDENFFHNGRGDTNDGCRLAAAAAAAADGDGSLIEIYDNSGFGSCERSSSFMKFLENLNTLPPLNLRLGISKSFLVEVETRLSQQSSHTQQCRAQTYEMTRSKRADFVSQQMTEKMKASNFPALELRIGSWERVTRHEGDLVAKSYYAKKKLVWEFLEKSLKRKIEIQWADIIGIRATAEENEPGILELELKQPPTFHHEIDPQPRKHTNWRLTEDFTGGQAPVFRKHYLKFPPGVLDRHFEKLLQCDSRLFELSRKPFPTLDSPYFHQSCIFEHPQYLLSFNGQSPHIYHGLDSSHSHMSPPLFPAQQLLSPQQVQSHQMQVQLPSFSFKALSSPDSVLEFSHIAGHVGNNHYVDNPGMRFWGQATNSFPANQVRGFASSTTPTVVSYQNNNYNEGGSGGRGDVYDQMLIESVENTLLSDLHIDYSNEECSNPRMASHEALTNRQANYGQDMSAASSGDMEVSASEHSNDTAGHFHTQAATWMLPQGNENIPRSLTWLPAQATTSQEMPMPMSQYRNSLAYLMQDDFT</sequence>
<reference evidence="2 3" key="1">
    <citation type="submission" date="2014-04" db="EMBL/GenBank/DDBJ databases">
        <authorList>
            <consortium name="International Citrus Genome Consortium"/>
            <person name="Gmitter F."/>
            <person name="Chen C."/>
            <person name="Farmerie W."/>
            <person name="Harkins T."/>
            <person name="Desany B."/>
            <person name="Mohiuddin M."/>
            <person name="Kodira C."/>
            <person name="Borodovsky M."/>
            <person name="Lomsadze A."/>
            <person name="Burns P."/>
            <person name="Jenkins J."/>
            <person name="Prochnik S."/>
            <person name="Shu S."/>
            <person name="Chapman J."/>
            <person name="Pitluck S."/>
            <person name="Schmutz J."/>
            <person name="Rokhsar D."/>
        </authorList>
    </citation>
    <scope>NUCLEOTIDE SEQUENCE</scope>
</reference>
<dbReference type="PANTHER" id="PTHR33494:SF5">
    <property type="entry name" value="F10A16.6 PROTEIN"/>
    <property type="match status" value="1"/>
</dbReference>
<feature type="domain" description="TRF2/HOY1 PH-like" evidence="1">
    <location>
        <begin position="134"/>
        <end position="252"/>
    </location>
</feature>
<evidence type="ECO:0000313" key="2">
    <source>
        <dbReference type="EMBL" id="KDO81686.1"/>
    </source>
</evidence>
<accession>A0A067H2D5</accession>
<keyword evidence="3" id="KW-1185">Reference proteome</keyword>